<dbReference type="GO" id="GO:0005886">
    <property type="term" value="C:plasma membrane"/>
    <property type="evidence" value="ECO:0007669"/>
    <property type="project" value="TreeGrafter"/>
</dbReference>
<dbReference type="InterPro" id="IPR011009">
    <property type="entry name" value="Kinase-like_dom_sf"/>
</dbReference>
<dbReference type="GO" id="GO:0005524">
    <property type="term" value="F:ATP binding"/>
    <property type="evidence" value="ECO:0007669"/>
    <property type="project" value="UniProtKB-KW"/>
</dbReference>
<keyword evidence="10" id="KW-0472">Membrane</keyword>
<evidence type="ECO:0000256" key="3">
    <source>
        <dbReference type="ARBA" id="ARBA00022679"/>
    </source>
</evidence>
<reference evidence="16" key="1">
    <citation type="journal article" date="2017" name="Plant J.">
        <title>The pomegranate (Punica granatum L.) genome and the genomics of punicalagin biosynthesis.</title>
        <authorList>
            <person name="Qin G."/>
            <person name="Xu C."/>
            <person name="Ming R."/>
            <person name="Tang H."/>
            <person name="Guyot R."/>
            <person name="Kramer E.M."/>
            <person name="Hu Y."/>
            <person name="Yi X."/>
            <person name="Qi Y."/>
            <person name="Xu X."/>
            <person name="Gao Z."/>
            <person name="Pan H."/>
            <person name="Jian J."/>
            <person name="Tian Y."/>
            <person name="Yue Z."/>
            <person name="Xu Y."/>
        </authorList>
    </citation>
    <scope>NUCLEOTIDE SEQUENCE [LARGE SCALE GENOMIC DNA]</scope>
    <source>
        <strain evidence="16">cv. Dabenzi</strain>
    </source>
</reference>
<evidence type="ECO:0000256" key="10">
    <source>
        <dbReference type="ARBA" id="ARBA00023136"/>
    </source>
</evidence>
<keyword evidence="6" id="KW-0547">Nucleotide-binding</keyword>
<keyword evidence="2" id="KW-0723">Serine/threonine-protein kinase</keyword>
<evidence type="ECO:0000256" key="6">
    <source>
        <dbReference type="ARBA" id="ARBA00022741"/>
    </source>
</evidence>
<evidence type="ECO:0000256" key="1">
    <source>
        <dbReference type="ARBA" id="ARBA00004479"/>
    </source>
</evidence>
<evidence type="ECO:0000256" key="8">
    <source>
        <dbReference type="ARBA" id="ARBA00022840"/>
    </source>
</evidence>
<dbReference type="InterPro" id="IPR001245">
    <property type="entry name" value="Ser-Thr/Tyr_kinase_cat_dom"/>
</dbReference>
<dbReference type="AlphaFoldDB" id="A0A218X1H4"/>
<evidence type="ECO:0000313" key="16">
    <source>
        <dbReference type="Proteomes" id="UP000197138"/>
    </source>
</evidence>
<name>A0A218X1H4_PUNGR</name>
<evidence type="ECO:0000313" key="14">
    <source>
        <dbReference type="EMBL" id="OWM78793.1"/>
    </source>
</evidence>
<dbReference type="Gene3D" id="1.10.510.10">
    <property type="entry name" value="Transferase(Phosphotransferase) domain 1"/>
    <property type="match status" value="1"/>
</dbReference>
<dbReference type="GO" id="GO:0004674">
    <property type="term" value="F:protein serine/threonine kinase activity"/>
    <property type="evidence" value="ECO:0007669"/>
    <property type="project" value="UniProtKB-KW"/>
</dbReference>
<protein>
    <recommendedName>
        <fullName evidence="13">Protein kinase domain-containing protein</fullName>
    </recommendedName>
</protein>
<evidence type="ECO:0000256" key="5">
    <source>
        <dbReference type="ARBA" id="ARBA00022729"/>
    </source>
</evidence>
<comment type="subcellular location">
    <subcellularLocation>
        <location evidence="1">Membrane</location>
        <topology evidence="1">Single-pass type I membrane protein</topology>
    </subcellularLocation>
</comment>
<dbReference type="PANTHER" id="PTHR27005">
    <property type="entry name" value="WALL-ASSOCIATED RECEPTOR KINASE-LIKE 21"/>
    <property type="match status" value="1"/>
</dbReference>
<keyword evidence="3" id="KW-0808">Transferase</keyword>
<evidence type="ECO:0000256" key="12">
    <source>
        <dbReference type="ARBA" id="ARBA00047951"/>
    </source>
</evidence>
<dbReference type="Proteomes" id="UP000233551">
    <property type="component" value="Unassembled WGS sequence"/>
</dbReference>
<dbReference type="GO" id="GO:0007166">
    <property type="term" value="P:cell surface receptor signaling pathway"/>
    <property type="evidence" value="ECO:0007669"/>
    <property type="project" value="InterPro"/>
</dbReference>
<dbReference type="InterPro" id="IPR045274">
    <property type="entry name" value="WAK-like"/>
</dbReference>
<evidence type="ECO:0000256" key="11">
    <source>
        <dbReference type="ARBA" id="ARBA00047558"/>
    </source>
</evidence>
<comment type="catalytic activity">
    <reaction evidence="12">
        <text>L-threonyl-[protein] + ATP = O-phospho-L-threonyl-[protein] + ADP + H(+)</text>
        <dbReference type="Rhea" id="RHEA:46608"/>
        <dbReference type="Rhea" id="RHEA-COMP:11060"/>
        <dbReference type="Rhea" id="RHEA-COMP:11605"/>
        <dbReference type="ChEBI" id="CHEBI:15378"/>
        <dbReference type="ChEBI" id="CHEBI:30013"/>
        <dbReference type="ChEBI" id="CHEBI:30616"/>
        <dbReference type="ChEBI" id="CHEBI:61977"/>
        <dbReference type="ChEBI" id="CHEBI:456216"/>
    </reaction>
</comment>
<organism evidence="14 16">
    <name type="scientific">Punica granatum</name>
    <name type="common">Pomegranate</name>
    <dbReference type="NCBI Taxonomy" id="22663"/>
    <lineage>
        <taxon>Eukaryota</taxon>
        <taxon>Viridiplantae</taxon>
        <taxon>Streptophyta</taxon>
        <taxon>Embryophyta</taxon>
        <taxon>Tracheophyta</taxon>
        <taxon>Spermatophyta</taxon>
        <taxon>Magnoliopsida</taxon>
        <taxon>eudicotyledons</taxon>
        <taxon>Gunneridae</taxon>
        <taxon>Pentapetalae</taxon>
        <taxon>rosids</taxon>
        <taxon>malvids</taxon>
        <taxon>Myrtales</taxon>
        <taxon>Lythraceae</taxon>
        <taxon>Punica</taxon>
    </lineage>
</organism>
<keyword evidence="8" id="KW-0067">ATP-binding</keyword>
<dbReference type="EMBL" id="PGOL01004495">
    <property type="protein sequence ID" value="PKI37266.1"/>
    <property type="molecule type" value="Genomic_DNA"/>
</dbReference>
<dbReference type="PANTHER" id="PTHR27005:SF515">
    <property type="entry name" value="WALL-ASSOCIATED RECEPTOR KINASE-LIKE 10-RELATED"/>
    <property type="match status" value="1"/>
</dbReference>
<dbReference type="SUPFAM" id="SSF56112">
    <property type="entry name" value="Protein kinase-like (PK-like)"/>
    <property type="match status" value="1"/>
</dbReference>
<keyword evidence="9" id="KW-1133">Transmembrane helix</keyword>
<keyword evidence="17" id="KW-1185">Reference proteome</keyword>
<accession>A0A218X1H4</accession>
<evidence type="ECO:0000256" key="4">
    <source>
        <dbReference type="ARBA" id="ARBA00022692"/>
    </source>
</evidence>
<reference evidence="14" key="2">
    <citation type="submission" date="2017-06" db="EMBL/GenBank/DDBJ databases">
        <title>The pomegranate genome and the genomics of punicalagin biosynthesis.</title>
        <authorList>
            <person name="Xu C."/>
        </authorList>
    </citation>
    <scope>NUCLEOTIDE SEQUENCE [LARGE SCALE GENOMIC DNA]</scope>
    <source>
        <tissue evidence="14">Fresh leaf</tissue>
    </source>
</reference>
<dbReference type="InterPro" id="IPR000719">
    <property type="entry name" value="Prot_kinase_dom"/>
</dbReference>
<dbReference type="Proteomes" id="UP000197138">
    <property type="component" value="Unassembled WGS sequence"/>
</dbReference>
<keyword evidence="4" id="KW-0812">Transmembrane</keyword>
<dbReference type="PROSITE" id="PS50011">
    <property type="entry name" value="PROTEIN_KINASE_DOM"/>
    <property type="match status" value="1"/>
</dbReference>
<dbReference type="FunFam" id="3.30.200.20:FF:000043">
    <property type="entry name" value="Wall-associated receptor kinase 2"/>
    <property type="match status" value="1"/>
</dbReference>
<proteinExistence type="predicted"/>
<comment type="catalytic activity">
    <reaction evidence="11">
        <text>L-seryl-[protein] + ATP = O-phospho-L-seryl-[protein] + ADP + H(+)</text>
        <dbReference type="Rhea" id="RHEA:17989"/>
        <dbReference type="Rhea" id="RHEA-COMP:9863"/>
        <dbReference type="Rhea" id="RHEA-COMP:11604"/>
        <dbReference type="ChEBI" id="CHEBI:15378"/>
        <dbReference type="ChEBI" id="CHEBI:29999"/>
        <dbReference type="ChEBI" id="CHEBI:30616"/>
        <dbReference type="ChEBI" id="CHEBI:83421"/>
        <dbReference type="ChEBI" id="CHEBI:456216"/>
    </reaction>
</comment>
<dbReference type="Pfam" id="PF07714">
    <property type="entry name" value="PK_Tyr_Ser-Thr"/>
    <property type="match status" value="1"/>
</dbReference>
<evidence type="ECO:0000313" key="17">
    <source>
        <dbReference type="Proteomes" id="UP000233551"/>
    </source>
</evidence>
<keyword evidence="5" id="KW-0732">Signal</keyword>
<dbReference type="Gene3D" id="3.30.200.20">
    <property type="entry name" value="Phosphorylase Kinase, domain 1"/>
    <property type="match status" value="1"/>
</dbReference>
<evidence type="ECO:0000256" key="7">
    <source>
        <dbReference type="ARBA" id="ARBA00022777"/>
    </source>
</evidence>
<comment type="caution">
    <text evidence="14">The sequence shown here is derived from an EMBL/GenBank/DDBJ whole genome shotgun (WGS) entry which is preliminary data.</text>
</comment>
<evidence type="ECO:0000256" key="2">
    <source>
        <dbReference type="ARBA" id="ARBA00022527"/>
    </source>
</evidence>
<gene>
    <name evidence="14" type="ORF">CDL15_Pgr002964</name>
    <name evidence="15" type="ORF">CRG98_042340</name>
</gene>
<feature type="domain" description="Protein kinase" evidence="13">
    <location>
        <begin position="79"/>
        <end position="259"/>
    </location>
</feature>
<evidence type="ECO:0000256" key="9">
    <source>
        <dbReference type="ARBA" id="ARBA00022989"/>
    </source>
</evidence>
<dbReference type="EMBL" id="MTKT01002492">
    <property type="protein sequence ID" value="OWM78793.1"/>
    <property type="molecule type" value="Genomic_DNA"/>
</dbReference>
<reference evidence="15 17" key="3">
    <citation type="submission" date="2017-11" db="EMBL/GenBank/DDBJ databases">
        <title>De-novo sequencing of pomegranate (Punica granatum L.) genome.</title>
        <authorList>
            <person name="Akparov Z."/>
            <person name="Amiraslanov A."/>
            <person name="Hajiyeva S."/>
            <person name="Abbasov M."/>
            <person name="Kaur K."/>
            <person name="Hamwieh A."/>
            <person name="Solovyev V."/>
            <person name="Salamov A."/>
            <person name="Braich B."/>
            <person name="Kosarev P."/>
            <person name="Mahmoud A."/>
            <person name="Hajiyev E."/>
            <person name="Babayeva S."/>
            <person name="Izzatullayeva V."/>
            <person name="Mammadov A."/>
            <person name="Mammadov A."/>
            <person name="Sharifova S."/>
            <person name="Ojaghi J."/>
            <person name="Eynullazada K."/>
            <person name="Bayramov B."/>
            <person name="Abdulazimova A."/>
            <person name="Shahmuradov I."/>
        </authorList>
    </citation>
    <scope>NUCLEOTIDE SEQUENCE [LARGE SCALE GENOMIC DNA]</scope>
    <source>
        <strain evidence="15">AG2017</strain>
        <strain evidence="17">cv. AG2017</strain>
        <tissue evidence="15">Leaf</tissue>
    </source>
</reference>
<keyword evidence="7" id="KW-0418">Kinase</keyword>
<evidence type="ECO:0000259" key="13">
    <source>
        <dbReference type="PROSITE" id="PS50011"/>
    </source>
</evidence>
<sequence>MGGIGLNRSLLELRIASLDFPGMVDVQTDQEKERGKAQREVLKQNGGLILQQQLSSPECNVEKSRLFDSKELEKATDQFNKDRILGKGVQGTLYKGMLTDGRIVAIKKSLEIEEENVSPFINEVVILSQISQRNVVKLLGCCLESEVPLLVYGFIPNGTLHRYLHEQEFPISWEERLRIATEVAGALFYLHSSASIPIYHCNIKSSNILLNEKYQAKIADFGTSRSVALDWTHVTTVGAGNLWLLGPRALPIKPVYRQE</sequence>
<evidence type="ECO:0000313" key="15">
    <source>
        <dbReference type="EMBL" id="PKI37266.1"/>
    </source>
</evidence>